<comment type="caution">
    <text evidence="2">The sequence shown here is derived from an EMBL/GenBank/DDBJ whole genome shotgun (WGS) entry which is preliminary data.</text>
</comment>
<name>A0A3M7U0F7_9BACI</name>
<dbReference type="Gene3D" id="3.40.50.10540">
    <property type="entry name" value="Crotonobetainyl-coa:carnitine coa-transferase, domain 1"/>
    <property type="match status" value="1"/>
</dbReference>
<organism evidence="2 3">
    <name type="scientific">Alteribacter keqinensis</name>
    <dbReference type="NCBI Taxonomy" id="2483800"/>
    <lineage>
        <taxon>Bacteria</taxon>
        <taxon>Bacillati</taxon>
        <taxon>Bacillota</taxon>
        <taxon>Bacilli</taxon>
        <taxon>Bacillales</taxon>
        <taxon>Bacillaceae</taxon>
        <taxon>Alteribacter</taxon>
    </lineage>
</organism>
<dbReference type="OrthoDB" id="9797653at2"/>
<dbReference type="InterPro" id="IPR050509">
    <property type="entry name" value="CoA-transferase_III"/>
</dbReference>
<dbReference type="SUPFAM" id="SSF89796">
    <property type="entry name" value="CoA-transferase family III (CaiB/BaiF)"/>
    <property type="match status" value="1"/>
</dbReference>
<accession>A0A3M7U0F7</accession>
<protein>
    <submittedName>
        <fullName evidence="2">CoA transferase</fullName>
    </submittedName>
</protein>
<dbReference type="InterPro" id="IPR023606">
    <property type="entry name" value="CoA-Trfase_III_dom_1_sf"/>
</dbReference>
<keyword evidence="2" id="KW-0808">Transferase</keyword>
<dbReference type="GO" id="GO:0016740">
    <property type="term" value="F:transferase activity"/>
    <property type="evidence" value="ECO:0007669"/>
    <property type="project" value="UniProtKB-KW"/>
</dbReference>
<proteinExistence type="predicted"/>
<dbReference type="Proteomes" id="UP000278746">
    <property type="component" value="Unassembled WGS sequence"/>
</dbReference>
<dbReference type="EMBL" id="RHIB01000001">
    <property type="protein sequence ID" value="RNA70484.1"/>
    <property type="molecule type" value="Genomic_DNA"/>
</dbReference>
<dbReference type="RefSeq" id="WP_122898325.1">
    <property type="nucleotide sequence ID" value="NZ_RHIB01000001.1"/>
</dbReference>
<dbReference type="InterPro" id="IPR044855">
    <property type="entry name" value="CoA-Trfase_III_dom3_sf"/>
</dbReference>
<feature type="region of interest" description="Disordered" evidence="1">
    <location>
        <begin position="335"/>
        <end position="368"/>
    </location>
</feature>
<gene>
    <name evidence="2" type="ORF">EBO34_11340</name>
</gene>
<evidence type="ECO:0000313" key="3">
    <source>
        <dbReference type="Proteomes" id="UP000278746"/>
    </source>
</evidence>
<sequence length="368" mass="40643">MLKGIRVIDFSFYLPGPYATLRLGDLGAEVIKVEPPEGDPARNTGEKKNGDGLVFLANNRNKKSITLDLKTEEGQTAALLLIEEADVVIESFRPGVTSRLGIDYERAKEVNPGIVYCSISGYGQAGTASNLGSHDLNYMAVSGSLSQMKDKGGSPVHPTNTFADLFGGVTANERILAALVKKERTGEGEYVDLSLADSMVSLMTNHVIYEQETGRETGISLLDGELVCYSLYETKDGRYAALAALEKKFWTNFCDGVNRPDWISSHWSTTEESNTVFKEIQSLFAGKTLQEWTLFGLEHDCCLTPVLEPSEINKTPYFQGKNLVWDNEDGTRQAATFPQHKSRISTRPPLKGEHTRELLSQMDKNQNT</sequence>
<dbReference type="PANTHER" id="PTHR48228">
    <property type="entry name" value="SUCCINYL-COA--D-CITRAMALATE COA-TRANSFERASE"/>
    <property type="match status" value="1"/>
</dbReference>
<evidence type="ECO:0000313" key="2">
    <source>
        <dbReference type="EMBL" id="RNA70484.1"/>
    </source>
</evidence>
<dbReference type="Pfam" id="PF02515">
    <property type="entry name" value="CoA_transf_3"/>
    <property type="match status" value="1"/>
</dbReference>
<evidence type="ECO:0000256" key="1">
    <source>
        <dbReference type="SAM" id="MobiDB-lite"/>
    </source>
</evidence>
<dbReference type="AlphaFoldDB" id="A0A3M7U0F7"/>
<dbReference type="PANTHER" id="PTHR48228:SF5">
    <property type="entry name" value="ALPHA-METHYLACYL-COA RACEMASE"/>
    <property type="match status" value="1"/>
</dbReference>
<keyword evidence="3" id="KW-1185">Reference proteome</keyword>
<reference evidence="2 3" key="1">
    <citation type="submission" date="2018-10" db="EMBL/GenBank/DDBJ databases">
        <title>Bacillus Keqinensis sp. nov., a moderately halophilic bacterium isolated from a saline-alkaline lake.</title>
        <authorList>
            <person name="Wang H."/>
        </authorList>
    </citation>
    <scope>NUCLEOTIDE SEQUENCE [LARGE SCALE GENOMIC DNA]</scope>
    <source>
        <strain evidence="2 3">KQ-3</strain>
    </source>
</reference>
<dbReference type="InterPro" id="IPR003673">
    <property type="entry name" value="CoA-Trfase_fam_III"/>
</dbReference>
<dbReference type="Gene3D" id="3.30.1540.10">
    <property type="entry name" value="formyl-coa transferase, domain 3"/>
    <property type="match status" value="1"/>
</dbReference>